<organism evidence="11 12">
    <name type="scientific">Cyprinus carpio</name>
    <name type="common">Common carp</name>
    <dbReference type="NCBI Taxonomy" id="7962"/>
    <lineage>
        <taxon>Eukaryota</taxon>
        <taxon>Metazoa</taxon>
        <taxon>Chordata</taxon>
        <taxon>Craniata</taxon>
        <taxon>Vertebrata</taxon>
        <taxon>Euteleostomi</taxon>
        <taxon>Actinopterygii</taxon>
        <taxon>Neopterygii</taxon>
        <taxon>Teleostei</taxon>
        <taxon>Ostariophysi</taxon>
        <taxon>Cypriniformes</taxon>
        <taxon>Cyprinidae</taxon>
        <taxon>Cyprininae</taxon>
        <taxon>Cyprinus</taxon>
    </lineage>
</organism>
<keyword evidence="5" id="KW-0597">Phosphoprotein</keyword>
<evidence type="ECO:0000256" key="4">
    <source>
        <dbReference type="ARBA" id="ARBA00022490"/>
    </source>
</evidence>
<dbReference type="SUPFAM" id="SSF48726">
    <property type="entry name" value="Immunoglobulin"/>
    <property type="match status" value="5"/>
</dbReference>
<evidence type="ECO:0000313" key="12">
    <source>
        <dbReference type="Proteomes" id="UP000694700"/>
    </source>
</evidence>
<comment type="subcellular location">
    <subcellularLocation>
        <location evidence="2">Cytoplasm</location>
    </subcellularLocation>
    <subcellularLocation>
        <location evidence="1">Nucleus</location>
    </subcellularLocation>
</comment>
<dbReference type="GO" id="GO:0005634">
    <property type="term" value="C:nucleus"/>
    <property type="evidence" value="ECO:0007669"/>
    <property type="project" value="UniProtKB-SubCell"/>
</dbReference>
<dbReference type="InterPro" id="IPR003598">
    <property type="entry name" value="Ig_sub2"/>
</dbReference>
<name>A0A8C1WDJ7_CYPCA</name>
<dbReference type="Gene3D" id="2.60.40.10">
    <property type="entry name" value="Immunoglobulins"/>
    <property type="match status" value="5"/>
</dbReference>
<dbReference type="SMART" id="SM00409">
    <property type="entry name" value="IG"/>
    <property type="match status" value="4"/>
</dbReference>
<dbReference type="Pfam" id="PF07679">
    <property type="entry name" value="I-set"/>
    <property type="match status" value="4"/>
</dbReference>
<dbReference type="AlphaFoldDB" id="A0A8C1WDJ7"/>
<dbReference type="FunFam" id="2.60.40.10:FF:000050">
    <property type="entry name" value="Titin isoform B"/>
    <property type="match status" value="2"/>
</dbReference>
<evidence type="ECO:0000256" key="5">
    <source>
        <dbReference type="ARBA" id="ARBA00022553"/>
    </source>
</evidence>
<feature type="domain" description="Ig-like" evidence="10">
    <location>
        <begin position="58"/>
        <end position="144"/>
    </location>
</feature>
<evidence type="ECO:0000256" key="1">
    <source>
        <dbReference type="ARBA" id="ARBA00004123"/>
    </source>
</evidence>
<dbReference type="Ensembl" id="ENSCCRT00015067462.1">
    <property type="protein sequence ID" value="ENSCCRP00015065304.1"/>
    <property type="gene ID" value="ENSCCRG00015026649.1"/>
</dbReference>
<dbReference type="InterPro" id="IPR036179">
    <property type="entry name" value="Ig-like_dom_sf"/>
</dbReference>
<evidence type="ECO:0000259" key="10">
    <source>
        <dbReference type="PROSITE" id="PS50835"/>
    </source>
</evidence>
<dbReference type="PANTHER" id="PTHR35971:SF5">
    <property type="entry name" value="OBSCURIN LIKE CYTOSKELETAL ADAPTOR 1"/>
    <property type="match status" value="1"/>
</dbReference>
<keyword evidence="8" id="KW-0539">Nucleus</keyword>
<dbReference type="FunFam" id="2.60.40.10:FF:000214">
    <property type="entry name" value="titin isoform X1"/>
    <property type="match status" value="1"/>
</dbReference>
<accession>A0A8C1WDJ7</accession>
<dbReference type="GO" id="GO:0005737">
    <property type="term" value="C:cytoplasm"/>
    <property type="evidence" value="ECO:0007669"/>
    <property type="project" value="UniProtKB-SubCell"/>
</dbReference>
<keyword evidence="4" id="KW-0963">Cytoplasm</keyword>
<dbReference type="InterPro" id="IPR007110">
    <property type="entry name" value="Ig-like_dom"/>
</dbReference>
<comment type="similarity">
    <text evidence="3">Belongs to the protein kinase superfamily. CAMK Ser/Thr protein kinase family.</text>
</comment>
<feature type="domain" description="Ig-like" evidence="10">
    <location>
        <begin position="322"/>
        <end position="459"/>
    </location>
</feature>
<evidence type="ECO:0000256" key="7">
    <source>
        <dbReference type="ARBA" id="ARBA00023157"/>
    </source>
</evidence>
<evidence type="ECO:0000256" key="2">
    <source>
        <dbReference type="ARBA" id="ARBA00004496"/>
    </source>
</evidence>
<dbReference type="InterPro" id="IPR052385">
    <property type="entry name" value="Obscurin/Obscurin-like_Reg"/>
</dbReference>
<evidence type="ECO:0000256" key="6">
    <source>
        <dbReference type="ARBA" id="ARBA00022737"/>
    </source>
</evidence>
<dbReference type="InterPro" id="IPR003599">
    <property type="entry name" value="Ig_sub"/>
</dbReference>
<dbReference type="InterPro" id="IPR013098">
    <property type="entry name" value="Ig_I-set"/>
</dbReference>
<sequence>MRKESTCLWLVRRNLEQDLLYQVCRHSNCFFKSTYFFATTIWDSCHMSCCDVLFFISPLGGAINRPLHDVTVAESQTAELECEVANPTTEGKWLKDGHPVDFSDNIVSENNGAVRRLVIVITRPQDVGEYTYQVANSKTSGNLKVEDVFQYSLIFFFLAIKIVKKPRDVKSLLGATASFELSLSHDDIPVQWMLNNQELAPSSNIKILSERKAHKLIIQSVEGHMAGEYIAVVGHLQCSAHLQVECKVTKPLKNIEVPETHVATFECEVSHFNVPSIWLKNGVEIEMNEKFGIVVQGKLHQLKVMNASQEDASEYTFVCGNDKVSGNLIVKHIKVTEKKKAIFECELSEPNVPVMWMKDGQELEMSERYIFTFNGDAYFTTKLQDYTAVEKDEVTFDCELSRDVPVKWFKNEIEIKASKMVTIKVEGKRRILNLKKVENKDKGLYVCDCGTDKTSANLNIEGWCKTHINTLQLQSFPIWRSGLPGSKC</sequence>
<dbReference type="SMART" id="SM00408">
    <property type="entry name" value="IGc2"/>
    <property type="match status" value="2"/>
</dbReference>
<proteinExistence type="inferred from homology"/>
<protein>
    <recommendedName>
        <fullName evidence="10">Ig-like domain-containing protein</fullName>
    </recommendedName>
</protein>
<evidence type="ECO:0000313" key="11">
    <source>
        <dbReference type="Ensembl" id="ENSCCRP00015065304.1"/>
    </source>
</evidence>
<dbReference type="PANTHER" id="PTHR35971">
    <property type="entry name" value="SI:DKEY-31G6.6"/>
    <property type="match status" value="1"/>
</dbReference>
<keyword evidence="6" id="KW-0677">Repeat</keyword>
<evidence type="ECO:0000256" key="8">
    <source>
        <dbReference type="ARBA" id="ARBA00023242"/>
    </source>
</evidence>
<dbReference type="PROSITE" id="PS50835">
    <property type="entry name" value="IG_LIKE"/>
    <property type="match status" value="2"/>
</dbReference>
<reference evidence="11" key="1">
    <citation type="submission" date="2025-08" db="UniProtKB">
        <authorList>
            <consortium name="Ensembl"/>
        </authorList>
    </citation>
    <scope>IDENTIFICATION</scope>
</reference>
<keyword evidence="7" id="KW-1015">Disulfide bond</keyword>
<evidence type="ECO:0000256" key="9">
    <source>
        <dbReference type="ARBA" id="ARBA00023319"/>
    </source>
</evidence>
<keyword evidence="9" id="KW-0393">Immunoglobulin domain</keyword>
<dbReference type="InterPro" id="IPR013783">
    <property type="entry name" value="Ig-like_fold"/>
</dbReference>
<evidence type="ECO:0000256" key="3">
    <source>
        <dbReference type="ARBA" id="ARBA00006692"/>
    </source>
</evidence>
<dbReference type="Proteomes" id="UP000694700">
    <property type="component" value="Unplaced"/>
</dbReference>